<dbReference type="Proteomes" id="UP000663891">
    <property type="component" value="Unassembled WGS sequence"/>
</dbReference>
<dbReference type="InterPro" id="IPR027417">
    <property type="entry name" value="P-loop_NTPase"/>
</dbReference>
<sequence length="365" mass="42931">MPPYFDNANSVTFRQSEKIVALLGRTDTGKTSTFNLMTGLSQPIGNRISSTTCQCFSYSNFIDTPGFGDTRNGESSSSHLSLIDFFVSLSSGIDILFYFVRYGTINSSDLNLFVDIYKQILSTEAYSNSCLIISDYSLPNLEQVNINDSDERKYLLKQLHENDKYSYILEKFNNRVLFIDVSPYDYKRQEMSKEILQNFLQSFRPLNRFNCQNLQDAYRLLRRTQEMETLCFDLKTQVEQLTTENQHLTNLYQKQIRKCKDLEDSYQNSIKQIEQIHEQTLLVVETNHISTIEEMTRQEFRIRDEVKQVRQQLEEIEHEMDRSLTFNVVSYIPFIHIVTNIIELNTKRRITQRIRQLLHTKKKGL</sequence>
<keyword evidence="1" id="KW-0175">Coiled coil</keyword>
<evidence type="ECO:0000256" key="1">
    <source>
        <dbReference type="SAM" id="Coils"/>
    </source>
</evidence>
<feature type="domain" description="G" evidence="2">
    <location>
        <begin position="20"/>
        <end position="101"/>
    </location>
</feature>
<dbReference type="Pfam" id="PF01926">
    <property type="entry name" value="MMR_HSR1"/>
    <property type="match status" value="1"/>
</dbReference>
<dbReference type="EMBL" id="CAJOAY010003924">
    <property type="protein sequence ID" value="CAF4046746.1"/>
    <property type="molecule type" value="Genomic_DNA"/>
</dbReference>
<evidence type="ECO:0000313" key="4">
    <source>
        <dbReference type="EMBL" id="CAF4046746.1"/>
    </source>
</evidence>
<comment type="caution">
    <text evidence="3">The sequence shown here is derived from an EMBL/GenBank/DDBJ whole genome shotgun (WGS) entry which is preliminary data.</text>
</comment>
<evidence type="ECO:0000313" key="5">
    <source>
        <dbReference type="Proteomes" id="UP000663891"/>
    </source>
</evidence>
<dbReference type="OrthoDB" id="8954335at2759"/>
<accession>A0A813VQX9</accession>
<gene>
    <name evidence="4" type="ORF">OKA104_LOCUS32523</name>
    <name evidence="3" type="ORF">VCS650_LOCUS6588</name>
</gene>
<evidence type="ECO:0000313" key="3">
    <source>
        <dbReference type="EMBL" id="CAF0849470.1"/>
    </source>
</evidence>
<proteinExistence type="predicted"/>
<dbReference type="SUPFAM" id="SSF52540">
    <property type="entry name" value="P-loop containing nucleoside triphosphate hydrolases"/>
    <property type="match status" value="1"/>
</dbReference>
<dbReference type="AlphaFoldDB" id="A0A813VQX9"/>
<dbReference type="InterPro" id="IPR006073">
    <property type="entry name" value="GTP-bd"/>
</dbReference>
<feature type="coiled-coil region" evidence="1">
    <location>
        <begin position="238"/>
        <end position="319"/>
    </location>
</feature>
<dbReference type="EMBL" id="CAJNON010000040">
    <property type="protein sequence ID" value="CAF0849470.1"/>
    <property type="molecule type" value="Genomic_DNA"/>
</dbReference>
<name>A0A813VQX9_9BILA</name>
<dbReference type="Proteomes" id="UP000663881">
    <property type="component" value="Unassembled WGS sequence"/>
</dbReference>
<organism evidence="3 5">
    <name type="scientific">Adineta steineri</name>
    <dbReference type="NCBI Taxonomy" id="433720"/>
    <lineage>
        <taxon>Eukaryota</taxon>
        <taxon>Metazoa</taxon>
        <taxon>Spiralia</taxon>
        <taxon>Gnathifera</taxon>
        <taxon>Rotifera</taxon>
        <taxon>Eurotatoria</taxon>
        <taxon>Bdelloidea</taxon>
        <taxon>Adinetida</taxon>
        <taxon>Adinetidae</taxon>
        <taxon>Adineta</taxon>
    </lineage>
</organism>
<dbReference type="GO" id="GO:0005525">
    <property type="term" value="F:GTP binding"/>
    <property type="evidence" value="ECO:0007669"/>
    <property type="project" value="InterPro"/>
</dbReference>
<evidence type="ECO:0000259" key="2">
    <source>
        <dbReference type="Pfam" id="PF01926"/>
    </source>
</evidence>
<reference evidence="3" key="1">
    <citation type="submission" date="2021-02" db="EMBL/GenBank/DDBJ databases">
        <authorList>
            <person name="Nowell W R."/>
        </authorList>
    </citation>
    <scope>NUCLEOTIDE SEQUENCE</scope>
</reference>
<dbReference type="Gene3D" id="3.40.50.300">
    <property type="entry name" value="P-loop containing nucleotide triphosphate hydrolases"/>
    <property type="match status" value="1"/>
</dbReference>
<protein>
    <recommendedName>
        <fullName evidence="2">G domain-containing protein</fullName>
    </recommendedName>
</protein>